<feature type="transmembrane region" description="Helical" evidence="1">
    <location>
        <begin position="52"/>
        <end position="70"/>
    </location>
</feature>
<gene>
    <name evidence="3" type="ORF">EST38_g5305</name>
</gene>
<keyword evidence="1" id="KW-0812">Transmembrane</keyword>
<evidence type="ECO:0000313" key="4">
    <source>
        <dbReference type="Proteomes" id="UP000290288"/>
    </source>
</evidence>
<dbReference type="OrthoDB" id="3242409at2759"/>
<evidence type="ECO:0000313" key="3">
    <source>
        <dbReference type="EMBL" id="RXW20545.1"/>
    </source>
</evidence>
<keyword evidence="4" id="KW-1185">Reference proteome</keyword>
<evidence type="ECO:0000256" key="1">
    <source>
        <dbReference type="SAM" id="Phobius"/>
    </source>
</evidence>
<dbReference type="AlphaFoldDB" id="A0A4Q2DNZ6"/>
<name>A0A4Q2DNZ6_9AGAR</name>
<accession>A0A4Q2DNZ6</accession>
<dbReference type="Proteomes" id="UP000290288">
    <property type="component" value="Unassembled WGS sequence"/>
</dbReference>
<proteinExistence type="predicted"/>
<keyword evidence="1" id="KW-1133">Transmembrane helix</keyword>
<evidence type="ECO:0000259" key="2">
    <source>
        <dbReference type="Pfam" id="PF20151"/>
    </source>
</evidence>
<dbReference type="EMBL" id="SDEE01000144">
    <property type="protein sequence ID" value="RXW20545.1"/>
    <property type="molecule type" value="Genomic_DNA"/>
</dbReference>
<reference evidence="3 4" key="1">
    <citation type="submission" date="2019-01" db="EMBL/GenBank/DDBJ databases">
        <title>Draft genome sequence of Psathyrella aberdarensis IHI B618.</title>
        <authorList>
            <person name="Buettner E."/>
            <person name="Kellner H."/>
        </authorList>
    </citation>
    <scope>NUCLEOTIDE SEQUENCE [LARGE SCALE GENOMIC DNA]</scope>
    <source>
        <strain evidence="3 4">IHI B618</strain>
    </source>
</reference>
<protein>
    <recommendedName>
        <fullName evidence="2">DUF6533 domain-containing protein</fullName>
    </recommendedName>
</protein>
<feature type="domain" description="DUF6533" evidence="2">
    <location>
        <begin position="21"/>
        <end position="61"/>
    </location>
</feature>
<comment type="caution">
    <text evidence="3">The sequence shown here is derived from an EMBL/GenBank/DDBJ whole genome shotgun (WGS) entry which is preliminary data.</text>
</comment>
<keyword evidence="1" id="KW-0472">Membrane</keyword>
<sequence length="179" mass="20708">MSFDPRVVRRAQFTRADFDIQIASLALLYYDYLLTLPDEIEYIWKKPKKLSTVFYVCCRYYLVANLLWTLTKMNVGLRYYSLIHSIGIAVGVLVILFEILAFVMAAIRAWSSIREDARFWEHPTRSLNYIIFSQGLLYLSAVLVITIVTAVCNLQVWGGFARPLNSLKLPYVASCFQEQ</sequence>
<dbReference type="Pfam" id="PF20151">
    <property type="entry name" value="DUF6533"/>
    <property type="match status" value="1"/>
</dbReference>
<feature type="transmembrane region" description="Helical" evidence="1">
    <location>
        <begin position="82"/>
        <end position="107"/>
    </location>
</feature>
<feature type="transmembrane region" description="Helical" evidence="1">
    <location>
        <begin position="127"/>
        <end position="157"/>
    </location>
</feature>
<organism evidence="3 4">
    <name type="scientific">Candolleomyces aberdarensis</name>
    <dbReference type="NCBI Taxonomy" id="2316362"/>
    <lineage>
        <taxon>Eukaryota</taxon>
        <taxon>Fungi</taxon>
        <taxon>Dikarya</taxon>
        <taxon>Basidiomycota</taxon>
        <taxon>Agaricomycotina</taxon>
        <taxon>Agaricomycetes</taxon>
        <taxon>Agaricomycetidae</taxon>
        <taxon>Agaricales</taxon>
        <taxon>Agaricineae</taxon>
        <taxon>Psathyrellaceae</taxon>
        <taxon>Candolleomyces</taxon>
    </lineage>
</organism>
<dbReference type="InterPro" id="IPR045340">
    <property type="entry name" value="DUF6533"/>
</dbReference>